<keyword evidence="3" id="KW-1185">Reference proteome</keyword>
<comment type="caution">
    <text evidence="2">The sequence shown here is derived from an EMBL/GenBank/DDBJ whole genome shotgun (WGS) entry which is preliminary data.</text>
</comment>
<dbReference type="RefSeq" id="WP_345695779.1">
    <property type="nucleotide sequence ID" value="NZ_BAABIS010000001.1"/>
</dbReference>
<dbReference type="EMBL" id="BAABIS010000001">
    <property type="protein sequence ID" value="GAA4839043.1"/>
    <property type="molecule type" value="Genomic_DNA"/>
</dbReference>
<name>A0ABP9DBR8_9ACTN</name>
<accession>A0ABP9DBR8</accession>
<evidence type="ECO:0000313" key="3">
    <source>
        <dbReference type="Proteomes" id="UP001501752"/>
    </source>
</evidence>
<dbReference type="Proteomes" id="UP001501752">
    <property type="component" value="Unassembled WGS sequence"/>
</dbReference>
<protein>
    <submittedName>
        <fullName evidence="2">Uncharacterized protein</fullName>
    </submittedName>
</protein>
<feature type="region of interest" description="Disordered" evidence="1">
    <location>
        <begin position="494"/>
        <end position="530"/>
    </location>
</feature>
<sequence length="554" mass="59454">MSSEATWGDFAEFAARQLSDSYAALVESSTRATLGEHSSRSAALAEVCRLLHGFVGEFGPISVSAVTPAEISDLQLNLQYLGSVLDREAASAPHEPNPLAGWIRDAGEMLKLSQDLLATHHFPGRSPRSPYAAYLDSPAGASHLLGATVRLAGLAGATAVQLGHTCPPTPRNTRRWVSLSQRLTLSAIQVERVATNVLHRIDGLDDPLVVPRAAGALPAAALLRPAAVMPGESQDTALRSVVSGSEWLAAHAVRLAAERLPNVTPAELITASNRTALSHLIAARLLEHTRDLLTPDTASTKSLNEACQRLRTAAHVWQAASQSWGSSFHSTPAGQPTAMAREAEFVTVRLGRTLFSYGWTPRDTTRHPRPAADIITGPEAHRPLLNAVRAVPAAGEVLAEHLPMMALIMAQRGVLLSSDPTFNPRGSDLPAQMQKGWTRWYQATPDQLAPVAAAYLAARSASAAAETAAARVARDLGHPILRSYLDADRRQTLGFSGDPESDAQRVRASAARARSVLTPSPKPDGPREFKERTRALRREIAEVYGTDRAKSRHR</sequence>
<evidence type="ECO:0000256" key="1">
    <source>
        <dbReference type="SAM" id="MobiDB-lite"/>
    </source>
</evidence>
<reference evidence="3" key="1">
    <citation type="journal article" date="2019" name="Int. J. Syst. Evol. Microbiol.">
        <title>The Global Catalogue of Microorganisms (GCM) 10K type strain sequencing project: providing services to taxonomists for standard genome sequencing and annotation.</title>
        <authorList>
            <consortium name="The Broad Institute Genomics Platform"/>
            <consortium name="The Broad Institute Genome Sequencing Center for Infectious Disease"/>
            <person name="Wu L."/>
            <person name="Ma J."/>
        </authorList>
    </citation>
    <scope>NUCLEOTIDE SEQUENCE [LARGE SCALE GENOMIC DNA]</scope>
    <source>
        <strain evidence="3">JCM 13006</strain>
    </source>
</reference>
<feature type="compositionally biased region" description="Low complexity" evidence="1">
    <location>
        <begin position="506"/>
        <end position="516"/>
    </location>
</feature>
<proteinExistence type="predicted"/>
<organism evidence="2 3">
    <name type="scientific">Kitasatospora terrestris</name>
    <dbReference type="NCBI Taxonomy" id="258051"/>
    <lineage>
        <taxon>Bacteria</taxon>
        <taxon>Bacillati</taxon>
        <taxon>Actinomycetota</taxon>
        <taxon>Actinomycetes</taxon>
        <taxon>Kitasatosporales</taxon>
        <taxon>Streptomycetaceae</taxon>
        <taxon>Kitasatospora</taxon>
    </lineage>
</organism>
<evidence type="ECO:0000313" key="2">
    <source>
        <dbReference type="EMBL" id="GAA4839043.1"/>
    </source>
</evidence>
<gene>
    <name evidence="2" type="ORF">GCM10023235_12910</name>
</gene>